<organism evidence="1">
    <name type="scientific">marine metagenome</name>
    <dbReference type="NCBI Taxonomy" id="408172"/>
    <lineage>
        <taxon>unclassified sequences</taxon>
        <taxon>metagenomes</taxon>
        <taxon>ecological metagenomes</taxon>
    </lineage>
</organism>
<name>A0A383F429_9ZZZZ</name>
<reference evidence="1" key="1">
    <citation type="submission" date="2018-05" db="EMBL/GenBank/DDBJ databases">
        <authorList>
            <person name="Lanie J.A."/>
            <person name="Ng W.-L."/>
            <person name="Kazmierczak K.M."/>
            <person name="Andrzejewski T.M."/>
            <person name="Davidsen T.M."/>
            <person name="Wayne K.J."/>
            <person name="Tettelin H."/>
            <person name="Glass J.I."/>
            <person name="Rusch D."/>
            <person name="Podicherti R."/>
            <person name="Tsui H.-C.T."/>
            <person name="Winkler M.E."/>
        </authorList>
    </citation>
    <scope>NUCLEOTIDE SEQUENCE</scope>
</reference>
<evidence type="ECO:0000313" key="1">
    <source>
        <dbReference type="EMBL" id="SVE63942.1"/>
    </source>
</evidence>
<protein>
    <submittedName>
        <fullName evidence="1">Uncharacterized protein</fullName>
    </submittedName>
</protein>
<dbReference type="EMBL" id="UINC01231420">
    <property type="protein sequence ID" value="SVE63942.1"/>
    <property type="molecule type" value="Genomic_DNA"/>
</dbReference>
<sequence length="56" mass="6140">MSSVSQQSDWLVQPFNQPASIKEDRGRLVLSNGLIARSFVTAPNFATVDYINLVTG</sequence>
<feature type="non-terminal residue" evidence="1">
    <location>
        <position position="56"/>
    </location>
</feature>
<gene>
    <name evidence="1" type="ORF">METZ01_LOCUS516796</name>
</gene>
<proteinExistence type="predicted"/>
<accession>A0A383F429</accession>
<dbReference type="AlphaFoldDB" id="A0A383F429"/>